<dbReference type="Pfam" id="PF00124">
    <property type="entry name" value="Photo_RC"/>
    <property type="match status" value="1"/>
</dbReference>
<keyword evidence="3" id="KW-0148">Chlorophyll</keyword>
<keyword evidence="4" id="KW-0602">Photosynthesis</keyword>
<keyword evidence="10 12" id="KW-0472">Membrane</keyword>
<evidence type="ECO:0000256" key="12">
    <source>
        <dbReference type="SAM" id="Phobius"/>
    </source>
</evidence>
<feature type="transmembrane region" description="Helical" evidence="12">
    <location>
        <begin position="124"/>
        <end position="142"/>
    </location>
</feature>
<evidence type="ECO:0000256" key="3">
    <source>
        <dbReference type="ARBA" id="ARBA00022494"/>
    </source>
</evidence>
<gene>
    <name evidence="13" type="ORF">CJ255_08690</name>
</gene>
<keyword evidence="8 12" id="KW-1133">Transmembrane helix</keyword>
<feature type="transmembrane region" description="Helical" evidence="12">
    <location>
        <begin position="154"/>
        <end position="174"/>
    </location>
</feature>
<keyword evidence="7" id="KW-0460">Magnesium</keyword>
<dbReference type="EMBL" id="NQWI01000029">
    <property type="protein sequence ID" value="PDW03468.1"/>
    <property type="molecule type" value="Genomic_DNA"/>
</dbReference>
<evidence type="ECO:0000256" key="1">
    <source>
        <dbReference type="ARBA" id="ARBA00004141"/>
    </source>
</evidence>
<feature type="transmembrane region" description="Helical" evidence="12">
    <location>
        <begin position="212"/>
        <end position="235"/>
    </location>
</feature>
<evidence type="ECO:0000256" key="2">
    <source>
        <dbReference type="ARBA" id="ARBA00008204"/>
    </source>
</evidence>
<comment type="similarity">
    <text evidence="2 11">Belongs to the reaction center PufL/M/PsbA/D family.</text>
</comment>
<evidence type="ECO:0000256" key="10">
    <source>
        <dbReference type="ARBA" id="ARBA00023136"/>
    </source>
</evidence>
<evidence type="ECO:0000256" key="8">
    <source>
        <dbReference type="ARBA" id="ARBA00022989"/>
    </source>
</evidence>
<keyword evidence="6" id="KW-0479">Metal-binding</keyword>
<sequence length="311" mass="34941">MSGTKAKDPRFPDFGFTVVDGARATRVPGGRTIEEMEPEYKIKGRTTFSSLFKYDPFDFWVGPFYVGFWGFVSVLGIIFGVYFYLYATVVRGPYSLAQNFFAGRIDPPPAEVGLALVGSGQPGFLWQMTVLFATIAFFGWFMRQVDISMKLNMGYHIAVAYGVVFSAWCTLQIIRPIAMGMWHEGFVLGVMPHLDWVSNFGYRYNNFFYNPFHAIGICGLFGSTWLLACHGSLILSAAQYRGPEGGDIENIFFRDAIIYSIGESGIHRLGFVFACGGVLSANLCILLSGWVVNDWVSFWNFWNTLPWWSGV</sequence>
<dbReference type="GO" id="GO:0046872">
    <property type="term" value="F:metal ion binding"/>
    <property type="evidence" value="ECO:0007669"/>
    <property type="project" value="UniProtKB-KW"/>
</dbReference>
<dbReference type="InterPro" id="IPR000484">
    <property type="entry name" value="Photo_RC_L/M"/>
</dbReference>
<proteinExistence type="inferred from homology"/>
<keyword evidence="9" id="KW-0157">Chromophore</keyword>
<dbReference type="PRINTS" id="PR00256">
    <property type="entry name" value="REACTNCENTRE"/>
</dbReference>
<reference evidence="13" key="1">
    <citation type="submission" date="2017-08" db="EMBL/GenBank/DDBJ databases">
        <authorList>
            <person name="de Groot N.N."/>
        </authorList>
    </citation>
    <scope>NUCLEOTIDE SEQUENCE [LARGE SCALE GENOMIC DNA]</scope>
    <source>
        <strain evidence="13">Kir15-3F</strain>
    </source>
</reference>
<evidence type="ECO:0000256" key="5">
    <source>
        <dbReference type="ARBA" id="ARBA00022692"/>
    </source>
</evidence>
<dbReference type="GO" id="GO:0016168">
    <property type="term" value="F:chlorophyll binding"/>
    <property type="evidence" value="ECO:0007669"/>
    <property type="project" value="UniProtKB-KW"/>
</dbReference>
<comment type="caution">
    <text evidence="13">The sequence shown here is derived from an EMBL/GenBank/DDBJ whole genome shotgun (WGS) entry which is preliminary data.</text>
</comment>
<accession>A0A2A6RKS4</accession>
<keyword evidence="14" id="KW-1185">Reference proteome</keyword>
<evidence type="ECO:0000256" key="7">
    <source>
        <dbReference type="ARBA" id="ARBA00022842"/>
    </source>
</evidence>
<dbReference type="GO" id="GO:0016020">
    <property type="term" value="C:membrane"/>
    <property type="evidence" value="ECO:0007669"/>
    <property type="project" value="UniProtKB-SubCell"/>
</dbReference>
<evidence type="ECO:0000256" key="9">
    <source>
        <dbReference type="ARBA" id="ARBA00022991"/>
    </source>
</evidence>
<evidence type="ECO:0000313" key="14">
    <source>
        <dbReference type="Proteomes" id="UP000220527"/>
    </source>
</evidence>
<name>A0A2A6RKS4_9CHLR</name>
<evidence type="ECO:0000256" key="4">
    <source>
        <dbReference type="ARBA" id="ARBA00022531"/>
    </source>
</evidence>
<dbReference type="PROSITE" id="PS00244">
    <property type="entry name" value="REACTION_CENTER"/>
    <property type="match status" value="1"/>
</dbReference>
<dbReference type="Proteomes" id="UP000220527">
    <property type="component" value="Unassembled WGS sequence"/>
</dbReference>
<protein>
    <submittedName>
        <fullName evidence="13">Photosynthetic reaction center subunit L</fullName>
    </submittedName>
</protein>
<evidence type="ECO:0000256" key="6">
    <source>
        <dbReference type="ARBA" id="ARBA00022723"/>
    </source>
</evidence>
<dbReference type="GO" id="GO:0009772">
    <property type="term" value="P:photosynthetic electron transport in photosystem II"/>
    <property type="evidence" value="ECO:0007669"/>
    <property type="project" value="InterPro"/>
</dbReference>
<dbReference type="InterPro" id="IPR055265">
    <property type="entry name" value="Photo_RC_L/M_CS"/>
</dbReference>
<keyword evidence="5 12" id="KW-0812">Transmembrane</keyword>
<dbReference type="SUPFAM" id="SSF81483">
    <property type="entry name" value="Bacterial photosystem II reaction centre, L and M subunits"/>
    <property type="match status" value="1"/>
</dbReference>
<evidence type="ECO:0000313" key="13">
    <source>
        <dbReference type="EMBL" id="PDW03468.1"/>
    </source>
</evidence>
<feature type="transmembrane region" description="Helical" evidence="12">
    <location>
        <begin position="269"/>
        <end position="292"/>
    </location>
</feature>
<feature type="transmembrane region" description="Helical" evidence="12">
    <location>
        <begin position="59"/>
        <end position="85"/>
    </location>
</feature>
<dbReference type="Gene3D" id="1.20.85.10">
    <property type="entry name" value="Photosystem II protein D1-like"/>
    <property type="match status" value="2"/>
</dbReference>
<dbReference type="AlphaFoldDB" id="A0A2A6RKS4"/>
<comment type="subcellular location">
    <subcellularLocation>
        <location evidence="1">Membrane</location>
        <topology evidence="1">Multi-pass membrane protein</topology>
    </subcellularLocation>
</comment>
<dbReference type="InterPro" id="IPR036854">
    <property type="entry name" value="Photo_II_D1/D2_sf"/>
</dbReference>
<dbReference type="RefSeq" id="WP_097643712.1">
    <property type="nucleotide sequence ID" value="NZ_NQWI01000029.1"/>
</dbReference>
<evidence type="ECO:0000256" key="11">
    <source>
        <dbReference type="RuleBase" id="RU004331"/>
    </source>
</evidence>
<organism evidence="13 14">
    <name type="scientific">Candidatus Viridilinea mediisalina</name>
    <dbReference type="NCBI Taxonomy" id="2024553"/>
    <lineage>
        <taxon>Bacteria</taxon>
        <taxon>Bacillati</taxon>
        <taxon>Chloroflexota</taxon>
        <taxon>Chloroflexia</taxon>
        <taxon>Chloroflexales</taxon>
        <taxon>Chloroflexineae</taxon>
        <taxon>Oscillochloridaceae</taxon>
        <taxon>Candidatus Viridilinea</taxon>
    </lineage>
</organism>
<dbReference type="OrthoDB" id="8555181at2"/>